<feature type="compositionally biased region" description="Pro residues" evidence="2">
    <location>
        <begin position="83"/>
        <end position="95"/>
    </location>
</feature>
<feature type="compositionally biased region" description="Polar residues" evidence="2">
    <location>
        <begin position="188"/>
        <end position="199"/>
    </location>
</feature>
<feature type="compositionally biased region" description="Pro residues" evidence="2">
    <location>
        <begin position="171"/>
        <end position="183"/>
    </location>
</feature>
<dbReference type="Proteomes" id="UP000297716">
    <property type="component" value="Unassembled WGS sequence"/>
</dbReference>
<feature type="compositionally biased region" description="Pro residues" evidence="2">
    <location>
        <begin position="141"/>
        <end position="150"/>
    </location>
</feature>
<sequence length="799" mass="87552">MDDFSDFSDDDFDALNANALQDLENSAIQFTQAQKTYEHRNPYPPPPRALQLRPDISHDHYFEDDDLDDAVVVVQDALQPKSALPPAPAPAPAPENPAQLPSRIPPQQQQRQQNETWRPVSVPVPASRLRPQPVGSVSRPPAGPTRPIPVGPRASQQIPPRSQAHAYSQIPRPPPPLPRPAPSIPSRYQPSQVQRQTGPLSHEVAALQAQILDLRSKLTTKDGEISIVRKRLDKSREDHERELQIIKTQTAEQLAKQERAVEAARAAQESAATELEFTRRDLREEVVRAKRHDGPGTPKKNAVAKAWGVSDGFEDVEMAGSPTKGKRGKNAGPVASSVVEPPSKLLRTPTKSKRKRPAVDSPVMALETHSDDVVMLDDVRVEGVAVVGQMSPVAQRNVPFDYLKVILNHSAAHDRPPTFERLAGCKLPSRPNESLASILLTKLSTAGDPGDATQLPIQFCLEVIRLWDGCRKEACLVPITELVSLVSFTLQLQTVALAPYIAPTLLPVAMDACYEVAIPRFNNQVPGDPTDKEFVNLRDNIDTSKILSLLYLTALGCATSEPVGGSISSPVVDFWNQVHIHFVLMLLNRKQPIDDFVATLRLLCTSVFPDSIGPINPDKPPEVVAQLLIDRISAHLTDTPRWDVDEMKLRDVRLAALQTLSAFARSRFGLTQLAKHDWIIPRLVTLLSYCIEELYDGDMQYSSPGGGGDGATDGLQRLVAHAMLLLHMIITTPLGGTVVDVSAKLSKTTGGAQKYLLSLSRLNFADDLVSEDTAELAHELLELAVTSEAGEELGEFFNS</sequence>
<evidence type="ECO:0008006" key="8">
    <source>
        <dbReference type="Google" id="ProtNLM"/>
    </source>
</evidence>
<name>A0A4Z0YAD1_9PEZI</name>
<protein>
    <recommendedName>
        <fullName evidence="8">DNA repair protein Rad26</fullName>
    </recommendedName>
</protein>
<evidence type="ECO:0000256" key="2">
    <source>
        <dbReference type="SAM" id="MobiDB-lite"/>
    </source>
</evidence>
<reference evidence="6 7" key="1">
    <citation type="submission" date="2019-03" db="EMBL/GenBank/DDBJ databases">
        <title>Draft genome sequence of Xylaria hypoxylon DSM 108379, a ubiquitous saprotrophic-parasitic fungi on hardwood.</title>
        <authorList>
            <person name="Buettner E."/>
            <person name="Leonhardt S."/>
            <person name="Gebauer A.M."/>
            <person name="Liers C."/>
            <person name="Hofrichter M."/>
            <person name="Kellner H."/>
        </authorList>
    </citation>
    <scope>NUCLEOTIDE SEQUENCE [LARGE SCALE GENOMIC DNA]</scope>
    <source>
        <strain evidence="6 7">DSM 108379</strain>
    </source>
</reference>
<keyword evidence="7" id="KW-1185">Reference proteome</keyword>
<evidence type="ECO:0000313" key="6">
    <source>
        <dbReference type="EMBL" id="TGJ80844.1"/>
    </source>
</evidence>
<feature type="coiled-coil region" evidence="1">
    <location>
        <begin position="229"/>
        <end position="274"/>
    </location>
</feature>
<dbReference type="Pfam" id="PF21046">
    <property type="entry name" value="Rad26-like_C"/>
    <property type="match status" value="1"/>
</dbReference>
<dbReference type="InterPro" id="IPR048380">
    <property type="entry name" value="Rad26-like_N"/>
</dbReference>
<feature type="domain" description="Rad26-like N-terminal" evidence="5">
    <location>
        <begin position="402"/>
        <end position="449"/>
    </location>
</feature>
<gene>
    <name evidence="6" type="ORF">E0Z10_g7917</name>
</gene>
<evidence type="ECO:0000256" key="1">
    <source>
        <dbReference type="SAM" id="Coils"/>
    </source>
</evidence>
<evidence type="ECO:0000313" key="7">
    <source>
        <dbReference type="Proteomes" id="UP000297716"/>
    </source>
</evidence>
<dbReference type="OrthoDB" id="5245063at2759"/>
<proteinExistence type="predicted"/>
<organism evidence="6 7">
    <name type="scientific">Xylaria hypoxylon</name>
    <dbReference type="NCBI Taxonomy" id="37992"/>
    <lineage>
        <taxon>Eukaryota</taxon>
        <taxon>Fungi</taxon>
        <taxon>Dikarya</taxon>
        <taxon>Ascomycota</taxon>
        <taxon>Pezizomycotina</taxon>
        <taxon>Sordariomycetes</taxon>
        <taxon>Xylariomycetidae</taxon>
        <taxon>Xylariales</taxon>
        <taxon>Xylariaceae</taxon>
        <taxon>Xylaria</taxon>
    </lineage>
</organism>
<accession>A0A4Z0YAD1</accession>
<feature type="region of interest" description="Disordered" evidence="2">
    <location>
        <begin position="32"/>
        <end position="200"/>
    </location>
</feature>
<dbReference type="EMBL" id="SKBN01000198">
    <property type="protein sequence ID" value="TGJ80844.1"/>
    <property type="molecule type" value="Genomic_DNA"/>
</dbReference>
<feature type="region of interest" description="Disordered" evidence="2">
    <location>
        <begin position="316"/>
        <end position="361"/>
    </location>
</feature>
<feature type="domain" description="Rad26-like helical repeats" evidence="3">
    <location>
        <begin position="508"/>
        <end position="730"/>
    </location>
</feature>
<dbReference type="InterPro" id="IPR022093">
    <property type="entry name" value="Rad26-like_helical"/>
</dbReference>
<evidence type="ECO:0000259" key="5">
    <source>
        <dbReference type="Pfam" id="PF21048"/>
    </source>
</evidence>
<dbReference type="InterPro" id="IPR048379">
    <property type="entry name" value="Rad26-like_C"/>
</dbReference>
<dbReference type="STRING" id="37992.A0A4Z0YAD1"/>
<dbReference type="AlphaFoldDB" id="A0A4Z0YAD1"/>
<evidence type="ECO:0000259" key="3">
    <source>
        <dbReference type="Pfam" id="PF12331"/>
    </source>
</evidence>
<feature type="domain" description="Rad26-like C-terminal" evidence="4">
    <location>
        <begin position="740"/>
        <end position="797"/>
    </location>
</feature>
<dbReference type="Pfam" id="PF21048">
    <property type="entry name" value="Rad26-like_N"/>
    <property type="match status" value="1"/>
</dbReference>
<keyword evidence="1" id="KW-0175">Coiled coil</keyword>
<evidence type="ECO:0000259" key="4">
    <source>
        <dbReference type="Pfam" id="PF21046"/>
    </source>
</evidence>
<comment type="caution">
    <text evidence="6">The sequence shown here is derived from an EMBL/GenBank/DDBJ whole genome shotgun (WGS) entry which is preliminary data.</text>
</comment>
<dbReference type="Pfam" id="PF12331">
    <property type="entry name" value="Rad26-like_helical_rpts"/>
    <property type="match status" value="1"/>
</dbReference>
<feature type="compositionally biased region" description="Low complexity" evidence="2">
    <location>
        <begin position="96"/>
        <end position="113"/>
    </location>
</feature>
<feature type="compositionally biased region" description="Low complexity" evidence="2">
    <location>
        <begin position="70"/>
        <end position="82"/>
    </location>
</feature>